<dbReference type="Pfam" id="PF16795">
    <property type="entry name" value="Phage_integr_3"/>
    <property type="match status" value="1"/>
</dbReference>
<dbReference type="Proteomes" id="UP000073604">
    <property type="component" value="Chromosome"/>
</dbReference>
<reference evidence="4" key="1">
    <citation type="submission" date="2016-03" db="EMBL/GenBank/DDBJ databases">
        <authorList>
            <person name="Oger P.M."/>
        </authorList>
    </citation>
    <scope>NUCLEOTIDE SEQUENCE [LARGE SCALE GENOMIC DNA]</scope>
    <source>
        <strain evidence="4">OG-1</strain>
    </source>
</reference>
<dbReference type="AlphaFoldDB" id="A0A142CSZ6"/>
<evidence type="ECO:0000313" key="3">
    <source>
        <dbReference type="EMBL" id="AMQ17898.1"/>
    </source>
</evidence>
<keyword evidence="4" id="KW-1185">Reference proteome</keyword>
<dbReference type="KEGG" id="tpep:A0127_01280"/>
<name>A0A142CSZ6_9EURY</name>
<evidence type="ECO:0000313" key="4">
    <source>
        <dbReference type="Proteomes" id="UP000073604"/>
    </source>
</evidence>
<accession>A0A142CSZ6</accession>
<gene>
    <name evidence="3" type="ORF">A0127_01280</name>
</gene>
<dbReference type="InterPro" id="IPR011010">
    <property type="entry name" value="DNA_brk_join_enz"/>
</dbReference>
<protein>
    <recommendedName>
        <fullName evidence="2">Integrase SSV1 C-terminal domain-containing protein</fullName>
    </recommendedName>
</protein>
<dbReference type="GO" id="GO:0003677">
    <property type="term" value="F:DNA binding"/>
    <property type="evidence" value="ECO:0007669"/>
    <property type="project" value="InterPro"/>
</dbReference>
<feature type="domain" description="Integrase SSV1 C-terminal" evidence="2">
    <location>
        <begin position="221"/>
        <end position="382"/>
    </location>
</feature>
<sequence>MSGSDSDNGGTGANRITSAPFKHVNRKSVSSINRNHLNNIKVNEVDMVGEGVKGVGDGGGPHRIESAPVSSVIRKSVSLVSSVNNSLINVNKVNTDYTVNMVDKVVNGVDGGGGFYFINSVDMVVDYWSVREEFKRWLERRVSRAVARDYISALDRFVGKRIIRSPVEVVEILEATNHNNRFVNGFRNLLSFLEMRERINAELLVKLRRVLKVKKSGVDLYVPTDKEVRFWFSKVKGREDVCLAFLLTAFGGVRIAEAVKVLREFDRRMLKIEGVNGKEIAYYELNWVRGFKRSNVVFMPVWLARGLRRLDTSYDRVRSYAGKRGAPMKYLRKWFINKMMEFGVPEVVIKYMVGHSLQGDIMGLHYLNLLNQAKREYARVVNKLESTLFPGGRPEI</sequence>
<keyword evidence="1" id="KW-0233">DNA recombination</keyword>
<dbReference type="InterPro" id="IPR013762">
    <property type="entry name" value="Integrase-like_cat_sf"/>
</dbReference>
<evidence type="ECO:0000256" key="1">
    <source>
        <dbReference type="ARBA" id="ARBA00023172"/>
    </source>
</evidence>
<dbReference type="Gene3D" id="1.10.443.10">
    <property type="entry name" value="Intergrase catalytic core"/>
    <property type="match status" value="1"/>
</dbReference>
<proteinExistence type="predicted"/>
<dbReference type="EMBL" id="CP014750">
    <property type="protein sequence ID" value="AMQ17898.1"/>
    <property type="molecule type" value="Genomic_DNA"/>
</dbReference>
<dbReference type="SUPFAM" id="SSF56349">
    <property type="entry name" value="DNA breaking-rejoining enzymes"/>
    <property type="match status" value="1"/>
</dbReference>
<dbReference type="GO" id="GO:0015074">
    <property type="term" value="P:DNA integration"/>
    <property type="evidence" value="ECO:0007669"/>
    <property type="project" value="InterPro"/>
</dbReference>
<organism evidence="3 4">
    <name type="scientific">Thermococcus peptonophilus</name>
    <dbReference type="NCBI Taxonomy" id="53952"/>
    <lineage>
        <taxon>Archaea</taxon>
        <taxon>Methanobacteriati</taxon>
        <taxon>Methanobacteriota</taxon>
        <taxon>Thermococci</taxon>
        <taxon>Thermococcales</taxon>
        <taxon>Thermococcaceae</taxon>
        <taxon>Thermococcus</taxon>
    </lineage>
</organism>
<dbReference type="GO" id="GO:0006310">
    <property type="term" value="P:DNA recombination"/>
    <property type="evidence" value="ECO:0007669"/>
    <property type="project" value="UniProtKB-KW"/>
</dbReference>
<evidence type="ECO:0000259" key="2">
    <source>
        <dbReference type="Pfam" id="PF16795"/>
    </source>
</evidence>
<dbReference type="InterPro" id="IPR031857">
    <property type="entry name" value="Integrase_SSV1_C"/>
</dbReference>